<gene>
    <name evidence="4" type="primary">BCL3</name>
    <name evidence="4" type="ORF">TWF506_010230</name>
</gene>
<dbReference type="SUPFAM" id="SSF48403">
    <property type="entry name" value="Ankyrin repeat"/>
    <property type="match status" value="1"/>
</dbReference>
<dbReference type="SMART" id="SM00248">
    <property type="entry name" value="ANK"/>
    <property type="match status" value="6"/>
</dbReference>
<dbReference type="Gene3D" id="1.25.40.20">
    <property type="entry name" value="Ankyrin repeat-containing domain"/>
    <property type="match status" value="1"/>
</dbReference>
<dbReference type="PROSITE" id="PS50088">
    <property type="entry name" value="ANK_REPEAT"/>
    <property type="match status" value="3"/>
</dbReference>
<evidence type="ECO:0000256" key="1">
    <source>
        <dbReference type="ARBA" id="ARBA00022737"/>
    </source>
</evidence>
<name>A0AAN8RKR3_9PEZI</name>
<dbReference type="EMBL" id="JAVHJM010000008">
    <property type="protein sequence ID" value="KAK6508127.1"/>
    <property type="molecule type" value="Genomic_DNA"/>
</dbReference>
<organism evidence="4 5">
    <name type="scientific">Arthrobotrys conoides</name>
    <dbReference type="NCBI Taxonomy" id="74498"/>
    <lineage>
        <taxon>Eukaryota</taxon>
        <taxon>Fungi</taxon>
        <taxon>Dikarya</taxon>
        <taxon>Ascomycota</taxon>
        <taxon>Pezizomycotina</taxon>
        <taxon>Orbiliomycetes</taxon>
        <taxon>Orbiliales</taxon>
        <taxon>Orbiliaceae</taxon>
        <taxon>Arthrobotrys</taxon>
    </lineage>
</organism>
<feature type="repeat" description="ANK" evidence="3">
    <location>
        <begin position="251"/>
        <end position="283"/>
    </location>
</feature>
<dbReference type="Pfam" id="PF12796">
    <property type="entry name" value="Ank_2"/>
    <property type="match status" value="2"/>
</dbReference>
<proteinExistence type="predicted"/>
<feature type="repeat" description="ANK" evidence="3">
    <location>
        <begin position="151"/>
        <end position="183"/>
    </location>
</feature>
<evidence type="ECO:0000256" key="3">
    <source>
        <dbReference type="PROSITE-ProRule" id="PRU00023"/>
    </source>
</evidence>
<keyword evidence="1" id="KW-0677">Repeat</keyword>
<reference evidence="4 5" key="1">
    <citation type="submission" date="2019-10" db="EMBL/GenBank/DDBJ databases">
        <authorList>
            <person name="Palmer J.M."/>
        </authorList>
    </citation>
    <scope>NUCLEOTIDE SEQUENCE [LARGE SCALE GENOMIC DNA]</scope>
    <source>
        <strain evidence="4 5">TWF506</strain>
    </source>
</reference>
<protein>
    <submittedName>
        <fullName evidence="4">B-cell CLL lymphoma 3</fullName>
    </submittedName>
</protein>
<sequence>MLSILDGDKIRILNEAVAPSGLNYIQKCFDASLKTACENGATEIVHLILSGGLDPGLDGEFDSLPLYLAARGGFTAFFSSMHGAKKTLELVVSPNSNLLSLLFIKDDQGNCPLEIAIISGHESFAVQAFEAMAKHRQWYSWEPELDTERSHGQSVLHLACTHDLPELAKVLVTHGFRPHVVDKTNYSAFQIAAASGSCKAGKILLEHDKNQTISQDIDASPMLLAVSNDRVNYVKLLLENGADIECQDPTTGYTPLLAAAIEVKVDTVKLLLERGANILAKDLRGRALVQLVMISGALQALYYIFDNVNVKNAKELLDQKLVINAIASDRPLSNLI</sequence>
<evidence type="ECO:0000313" key="5">
    <source>
        <dbReference type="Proteomes" id="UP001307849"/>
    </source>
</evidence>
<evidence type="ECO:0000256" key="2">
    <source>
        <dbReference type="ARBA" id="ARBA00023043"/>
    </source>
</evidence>
<accession>A0AAN8RKR3</accession>
<evidence type="ECO:0000313" key="4">
    <source>
        <dbReference type="EMBL" id="KAK6508127.1"/>
    </source>
</evidence>
<dbReference type="InterPro" id="IPR002110">
    <property type="entry name" value="Ankyrin_rpt"/>
</dbReference>
<keyword evidence="5" id="KW-1185">Reference proteome</keyword>
<keyword evidence="2 3" id="KW-0040">ANK repeat</keyword>
<dbReference type="PANTHER" id="PTHR24178:SF41">
    <property type="entry name" value="ANKYRIN-2 ISOFORM X1"/>
    <property type="match status" value="1"/>
</dbReference>
<dbReference type="PROSITE" id="PS50297">
    <property type="entry name" value="ANK_REP_REGION"/>
    <property type="match status" value="2"/>
</dbReference>
<comment type="caution">
    <text evidence="4">The sequence shown here is derived from an EMBL/GenBank/DDBJ whole genome shotgun (WGS) entry which is preliminary data.</text>
</comment>
<dbReference type="InterPro" id="IPR036770">
    <property type="entry name" value="Ankyrin_rpt-contain_sf"/>
</dbReference>
<feature type="repeat" description="ANK" evidence="3">
    <location>
        <begin position="217"/>
        <end position="249"/>
    </location>
</feature>
<dbReference type="AlphaFoldDB" id="A0AAN8RKR3"/>
<dbReference type="Proteomes" id="UP001307849">
    <property type="component" value="Unassembled WGS sequence"/>
</dbReference>
<dbReference type="PANTHER" id="PTHR24178">
    <property type="entry name" value="MOLTING PROTEIN MLT-4"/>
    <property type="match status" value="1"/>
</dbReference>